<dbReference type="STRING" id="84724.SAMN04488564_114186"/>
<name>A0A1I6FFF7_9PSEU</name>
<sequence>MELVPLGVMTAQLRKPLRLPKTPVGDRLIYEVESGTFSGDRFSGVMHGSSSADWLTIGPDGTATLDVRSVLRTHDDALVYLHYSGRVDVSNGFGAPLYAAPLFETGDERYRWLNRVQAVAKGVMDGLVLTYEVCEVR</sequence>
<dbReference type="Gene3D" id="2.40.160.20">
    <property type="match status" value="1"/>
</dbReference>
<dbReference type="PANTHER" id="PTHR37315">
    <property type="entry name" value="UPF0311 PROTEIN BLR7842"/>
    <property type="match status" value="1"/>
</dbReference>
<dbReference type="Proteomes" id="UP000198583">
    <property type="component" value="Unassembled WGS sequence"/>
</dbReference>
<dbReference type="PANTHER" id="PTHR37315:SF1">
    <property type="entry name" value="UPF0311 PROTEIN BLR7842"/>
    <property type="match status" value="1"/>
</dbReference>
<keyword evidence="2" id="KW-1185">Reference proteome</keyword>
<accession>A0A1I6FFF7</accession>
<evidence type="ECO:0000313" key="1">
    <source>
        <dbReference type="EMBL" id="SFR28622.1"/>
    </source>
</evidence>
<reference evidence="2" key="1">
    <citation type="submission" date="2016-10" db="EMBL/GenBank/DDBJ databases">
        <authorList>
            <person name="Varghese N."/>
            <person name="Submissions S."/>
        </authorList>
    </citation>
    <scope>NUCLEOTIDE SEQUENCE [LARGE SCALE GENOMIC DNA]</scope>
    <source>
        <strain evidence="2">DSM 44232</strain>
    </source>
</reference>
<gene>
    <name evidence="1" type="ORF">SAMN04488564_114186</name>
</gene>
<dbReference type="AlphaFoldDB" id="A0A1I6FFF7"/>
<organism evidence="1 2">
    <name type="scientific">Lentzea waywayandensis</name>
    <dbReference type="NCBI Taxonomy" id="84724"/>
    <lineage>
        <taxon>Bacteria</taxon>
        <taxon>Bacillati</taxon>
        <taxon>Actinomycetota</taxon>
        <taxon>Actinomycetes</taxon>
        <taxon>Pseudonocardiales</taxon>
        <taxon>Pseudonocardiaceae</taxon>
        <taxon>Lentzea</taxon>
    </lineage>
</organism>
<dbReference type="OrthoDB" id="3368702at2"/>
<dbReference type="RefSeq" id="WP_093604797.1">
    <property type="nucleotide sequence ID" value="NZ_FOYL01000014.1"/>
</dbReference>
<evidence type="ECO:0000313" key="2">
    <source>
        <dbReference type="Proteomes" id="UP000198583"/>
    </source>
</evidence>
<protein>
    <submittedName>
        <fullName evidence="1">Uncharacterized protein</fullName>
    </submittedName>
</protein>
<dbReference type="Pfam" id="PF11578">
    <property type="entry name" value="DUF3237"/>
    <property type="match status" value="1"/>
</dbReference>
<proteinExistence type="predicted"/>
<dbReference type="InterPro" id="IPR020915">
    <property type="entry name" value="UPF0311"/>
</dbReference>
<dbReference type="EMBL" id="FOYL01000014">
    <property type="protein sequence ID" value="SFR28622.1"/>
    <property type="molecule type" value="Genomic_DNA"/>
</dbReference>